<dbReference type="InterPro" id="IPR016181">
    <property type="entry name" value="Acyl_CoA_acyltransferase"/>
</dbReference>
<keyword evidence="2" id="KW-0012">Acyltransferase</keyword>
<dbReference type="GO" id="GO:0016747">
    <property type="term" value="F:acyltransferase activity, transferring groups other than amino-acyl groups"/>
    <property type="evidence" value="ECO:0007669"/>
    <property type="project" value="InterPro"/>
</dbReference>
<evidence type="ECO:0000259" key="3">
    <source>
        <dbReference type="PROSITE" id="PS51186"/>
    </source>
</evidence>
<dbReference type="HOGENOM" id="CLU_117112_2_0_5"/>
<dbReference type="InterPro" id="IPR000182">
    <property type="entry name" value="GNAT_dom"/>
</dbReference>
<geneLocation type="plasmid" evidence="4 5">
    <name>pAMI5</name>
</geneLocation>
<evidence type="ECO:0000313" key="4">
    <source>
        <dbReference type="EMBL" id="AGT11161.1"/>
    </source>
</evidence>
<dbReference type="Pfam" id="PF00583">
    <property type="entry name" value="Acetyltransf_1"/>
    <property type="match status" value="1"/>
</dbReference>
<organism evidence="4 5">
    <name type="scientific">Paracoccus aminophilus JCM 7686</name>
    <dbReference type="NCBI Taxonomy" id="1367847"/>
    <lineage>
        <taxon>Bacteria</taxon>
        <taxon>Pseudomonadati</taxon>
        <taxon>Pseudomonadota</taxon>
        <taxon>Alphaproteobacteria</taxon>
        <taxon>Rhodobacterales</taxon>
        <taxon>Paracoccaceae</taxon>
        <taxon>Paracoccus</taxon>
    </lineage>
</organism>
<dbReference type="PANTHER" id="PTHR43877">
    <property type="entry name" value="AMINOALKYLPHOSPHONATE N-ACETYLTRANSFERASE-RELATED-RELATED"/>
    <property type="match status" value="1"/>
</dbReference>
<dbReference type="EMBL" id="CP006653">
    <property type="protein sequence ID" value="AGT11161.1"/>
    <property type="molecule type" value="Genomic_DNA"/>
</dbReference>
<dbReference type="Proteomes" id="UP000015480">
    <property type="component" value="Plasmid pAMI5"/>
</dbReference>
<keyword evidence="5" id="KW-1185">Reference proteome</keyword>
<keyword evidence="1 4" id="KW-0808">Transferase</keyword>
<dbReference type="SUPFAM" id="SSF55729">
    <property type="entry name" value="Acyl-CoA N-acyltransferases (Nat)"/>
    <property type="match status" value="1"/>
</dbReference>
<evidence type="ECO:0000313" key="5">
    <source>
        <dbReference type="Proteomes" id="UP000015480"/>
    </source>
</evidence>
<protein>
    <submittedName>
        <fullName evidence="4">GCN5-related N-acetyltransferase</fullName>
    </submittedName>
</protein>
<dbReference type="AlphaFoldDB" id="S5Z155"/>
<feature type="domain" description="N-acetyltransferase" evidence="3">
    <location>
        <begin position="12"/>
        <end position="158"/>
    </location>
</feature>
<sequence>MTDPTAPAWQILDLRDCPEQAADVADRIWQAWWKADGHALADVTALTRLSMGEAAIPSTLVALTEGRFLGTVSVIANDLEARPALTPWLAALWVEPEARGRGIGAALIGAALAHAKASGAARLYLCAENPISAYYERLGWTVEERAVEGLDVLSHPLPADFAAASPRRD</sequence>
<dbReference type="KEGG" id="pami:JCM7686_pAMI5p095"/>
<reference evidence="4 5" key="1">
    <citation type="journal article" date="2014" name="BMC Genomics">
        <title>Architecture and functions of a multipartite genome of the methylotrophic bacterium Paracoccus aminophilus JCM 7686, containing primary and secondary chromids.</title>
        <authorList>
            <person name="Dziewit L."/>
            <person name="Czarnecki J."/>
            <person name="Wibberg D."/>
            <person name="Radlinska M."/>
            <person name="Mrozek P."/>
            <person name="Szymczak M."/>
            <person name="Schluter A."/>
            <person name="Puhler A."/>
            <person name="Bartosik D."/>
        </authorList>
    </citation>
    <scope>NUCLEOTIDE SEQUENCE [LARGE SCALE GENOMIC DNA]</scope>
    <source>
        <strain evidence="4">JCM 7686</strain>
        <plasmid evidence="5">Plasmid pAMI5</plasmid>
    </source>
</reference>
<dbReference type="Gene3D" id="3.40.630.30">
    <property type="match status" value="1"/>
</dbReference>
<evidence type="ECO:0000256" key="1">
    <source>
        <dbReference type="ARBA" id="ARBA00022679"/>
    </source>
</evidence>
<dbReference type="OrthoDB" id="9809751at2"/>
<proteinExistence type="predicted"/>
<dbReference type="InterPro" id="IPR050832">
    <property type="entry name" value="Bact_Acetyltransf"/>
</dbReference>
<dbReference type="PATRIC" id="fig|1367847.3.peg.4128"/>
<dbReference type="PANTHER" id="PTHR43877:SF1">
    <property type="entry name" value="ACETYLTRANSFERASE"/>
    <property type="match status" value="1"/>
</dbReference>
<name>S5Z155_PARAH</name>
<keyword evidence="4" id="KW-0614">Plasmid</keyword>
<evidence type="ECO:0000256" key="2">
    <source>
        <dbReference type="ARBA" id="ARBA00023315"/>
    </source>
</evidence>
<dbReference type="PROSITE" id="PS51186">
    <property type="entry name" value="GNAT"/>
    <property type="match status" value="1"/>
</dbReference>
<gene>
    <name evidence="4" type="ORF">JCM7686_pAMI5p095</name>
</gene>
<accession>S5Z155</accession>
<dbReference type="RefSeq" id="WP_020952932.1">
    <property type="nucleotide sequence ID" value="NC_022043.1"/>
</dbReference>